<dbReference type="PANTHER" id="PTHR13822:SF7">
    <property type="entry name" value="ATP SYNTHASE SUBUNIT DELTA, MITOCHONDRIAL"/>
    <property type="match status" value="1"/>
</dbReference>
<evidence type="ECO:0000256" key="4">
    <source>
        <dbReference type="ARBA" id="ARBA00022448"/>
    </source>
</evidence>
<evidence type="ECO:0000256" key="11">
    <source>
        <dbReference type="ARBA" id="ARBA00023196"/>
    </source>
</evidence>
<dbReference type="EMBL" id="KQ964537">
    <property type="protein sequence ID" value="KXN69370.1"/>
    <property type="molecule type" value="Genomic_DNA"/>
</dbReference>
<protein>
    <recommendedName>
        <fullName evidence="3">ATP synthase subunit delta, mitochondrial</fullName>
    </recommendedName>
    <alternativeName>
        <fullName evidence="13">F-ATPase delta subunit</fullName>
    </alternativeName>
</protein>
<dbReference type="GO" id="GO:0016887">
    <property type="term" value="F:ATP hydrolysis activity"/>
    <property type="evidence" value="ECO:0007669"/>
    <property type="project" value="EnsemblFungi"/>
</dbReference>
<dbReference type="InterPro" id="IPR020546">
    <property type="entry name" value="ATP_synth_F1_dsu/esu_N"/>
</dbReference>
<evidence type="ECO:0000256" key="13">
    <source>
        <dbReference type="ARBA" id="ARBA00031669"/>
    </source>
</evidence>
<evidence type="ECO:0000259" key="14">
    <source>
        <dbReference type="Pfam" id="PF02823"/>
    </source>
</evidence>
<proteinExistence type="inferred from homology"/>
<reference evidence="15 16" key="1">
    <citation type="journal article" date="2015" name="Genome Biol. Evol.">
        <title>Phylogenomic analyses indicate that early fungi evolved digesting cell walls of algal ancestors of land plants.</title>
        <authorList>
            <person name="Chang Y."/>
            <person name="Wang S."/>
            <person name="Sekimoto S."/>
            <person name="Aerts A.L."/>
            <person name="Choi C."/>
            <person name="Clum A."/>
            <person name="LaButti K.M."/>
            <person name="Lindquist E.A."/>
            <person name="Yee Ngan C."/>
            <person name="Ohm R.A."/>
            <person name="Salamov A.A."/>
            <person name="Grigoriev I.V."/>
            <person name="Spatafora J.W."/>
            <person name="Berbee M.L."/>
        </authorList>
    </citation>
    <scope>NUCLEOTIDE SEQUENCE [LARGE SCALE GENOMIC DNA]</scope>
    <source>
        <strain evidence="15 16">NRRL 28638</strain>
    </source>
</reference>
<evidence type="ECO:0000256" key="2">
    <source>
        <dbReference type="ARBA" id="ARBA00005712"/>
    </source>
</evidence>
<dbReference type="OrthoDB" id="270171at2759"/>
<evidence type="ECO:0000256" key="8">
    <source>
        <dbReference type="ARBA" id="ARBA00023065"/>
    </source>
</evidence>
<dbReference type="InterPro" id="IPR036771">
    <property type="entry name" value="ATPsynth_dsu/esu_N"/>
</dbReference>
<keyword evidence="9" id="KW-0496">Mitochondrion</keyword>
<dbReference type="GO" id="GO:0045259">
    <property type="term" value="C:proton-transporting ATP synthase complex"/>
    <property type="evidence" value="ECO:0007669"/>
    <property type="project" value="UniProtKB-KW"/>
</dbReference>
<keyword evidence="16" id="KW-1185">Reference proteome</keyword>
<evidence type="ECO:0000256" key="10">
    <source>
        <dbReference type="ARBA" id="ARBA00023136"/>
    </source>
</evidence>
<dbReference type="OMA" id="HQTLYSE"/>
<sequence length="149" mass="15885">RTYASEAAAASSKGKLTLNFVLPHQALYKKTEVQQVNLSATSGDMGILADHVSSIEQLKPGVIEIIVDANKTEKYFVSGGFAVINPDSSLNINAVEAFQLEEFDREAVAQGLAEAQRLASATNNEADKAEAQIQVEVYEALNSALAASK</sequence>
<dbReference type="AlphaFoldDB" id="A0A137P2W6"/>
<keyword evidence="10" id="KW-0472">Membrane</keyword>
<dbReference type="HAMAP" id="MF_00530">
    <property type="entry name" value="ATP_synth_epsil_bac"/>
    <property type="match status" value="1"/>
</dbReference>
<evidence type="ECO:0000256" key="12">
    <source>
        <dbReference type="ARBA" id="ARBA00023310"/>
    </source>
</evidence>
<comment type="similarity">
    <text evidence="2">Belongs to the ATPase epsilon chain family.</text>
</comment>
<dbReference type="SUPFAM" id="SSF51344">
    <property type="entry name" value="Epsilon subunit of F1F0-ATP synthase N-terminal domain"/>
    <property type="match status" value="1"/>
</dbReference>
<gene>
    <name evidence="15" type="ORF">CONCODRAFT_40697</name>
</gene>
<dbReference type="Proteomes" id="UP000070444">
    <property type="component" value="Unassembled WGS sequence"/>
</dbReference>
<dbReference type="PANTHER" id="PTHR13822">
    <property type="entry name" value="ATP SYNTHASE DELTA/EPSILON CHAIN"/>
    <property type="match status" value="1"/>
</dbReference>
<accession>A0A137P2W6</accession>
<dbReference type="CDD" id="cd12152">
    <property type="entry name" value="F1-ATPase_delta"/>
    <property type="match status" value="1"/>
</dbReference>
<keyword evidence="4" id="KW-0813">Transport</keyword>
<comment type="subcellular location">
    <subcellularLocation>
        <location evidence="1">Mitochondrion inner membrane</location>
    </subcellularLocation>
</comment>
<keyword evidence="11" id="KW-0139">CF(1)</keyword>
<dbReference type="InterPro" id="IPR001469">
    <property type="entry name" value="ATP_synth_F1_dsu/esu"/>
</dbReference>
<dbReference type="GO" id="GO:0046933">
    <property type="term" value="F:proton-transporting ATP synthase activity, rotational mechanism"/>
    <property type="evidence" value="ECO:0007669"/>
    <property type="project" value="EnsemblFungi"/>
</dbReference>
<keyword evidence="8" id="KW-0406">Ion transport</keyword>
<name>A0A137P2W6_CONC2</name>
<keyword evidence="7" id="KW-0809">Transit peptide</keyword>
<evidence type="ECO:0000256" key="9">
    <source>
        <dbReference type="ARBA" id="ARBA00023128"/>
    </source>
</evidence>
<dbReference type="GO" id="GO:0005743">
    <property type="term" value="C:mitochondrial inner membrane"/>
    <property type="evidence" value="ECO:0007669"/>
    <property type="project" value="UniProtKB-SubCell"/>
</dbReference>
<feature type="non-terminal residue" evidence="15">
    <location>
        <position position="1"/>
    </location>
</feature>
<evidence type="ECO:0000256" key="3">
    <source>
        <dbReference type="ARBA" id="ARBA00016960"/>
    </source>
</evidence>
<organism evidence="15 16">
    <name type="scientific">Conidiobolus coronatus (strain ATCC 28846 / CBS 209.66 / NRRL 28638)</name>
    <name type="common">Delacroixia coronata</name>
    <dbReference type="NCBI Taxonomy" id="796925"/>
    <lineage>
        <taxon>Eukaryota</taxon>
        <taxon>Fungi</taxon>
        <taxon>Fungi incertae sedis</taxon>
        <taxon>Zoopagomycota</taxon>
        <taxon>Entomophthoromycotina</taxon>
        <taxon>Entomophthoromycetes</taxon>
        <taxon>Entomophthorales</taxon>
        <taxon>Ancylistaceae</taxon>
        <taxon>Conidiobolus</taxon>
    </lineage>
</organism>
<evidence type="ECO:0000313" key="16">
    <source>
        <dbReference type="Proteomes" id="UP000070444"/>
    </source>
</evidence>
<evidence type="ECO:0000256" key="1">
    <source>
        <dbReference type="ARBA" id="ARBA00004273"/>
    </source>
</evidence>
<dbReference type="Gene3D" id="2.60.15.10">
    <property type="entry name" value="F0F1 ATP synthase delta/epsilon subunit, N-terminal"/>
    <property type="match status" value="1"/>
</dbReference>
<evidence type="ECO:0000256" key="5">
    <source>
        <dbReference type="ARBA" id="ARBA00022781"/>
    </source>
</evidence>
<keyword evidence="5" id="KW-0375">Hydrogen ion transport</keyword>
<dbReference type="Gene3D" id="6.10.140.880">
    <property type="match status" value="1"/>
</dbReference>
<dbReference type="NCBIfam" id="TIGR01216">
    <property type="entry name" value="ATP_synt_epsi"/>
    <property type="match status" value="1"/>
</dbReference>
<keyword evidence="6" id="KW-0999">Mitochondrion inner membrane</keyword>
<evidence type="ECO:0000256" key="7">
    <source>
        <dbReference type="ARBA" id="ARBA00022946"/>
    </source>
</evidence>
<dbReference type="Pfam" id="PF02823">
    <property type="entry name" value="ATP-synt_DE_N"/>
    <property type="match status" value="1"/>
</dbReference>
<feature type="domain" description="ATP synthase F1 complex delta/epsilon subunit N-terminal" evidence="14">
    <location>
        <begin position="16"/>
        <end position="88"/>
    </location>
</feature>
<evidence type="ECO:0000256" key="6">
    <source>
        <dbReference type="ARBA" id="ARBA00022792"/>
    </source>
</evidence>
<evidence type="ECO:0000313" key="15">
    <source>
        <dbReference type="EMBL" id="KXN69370.1"/>
    </source>
</evidence>
<dbReference type="STRING" id="796925.A0A137P2W6"/>
<keyword evidence="12" id="KW-0066">ATP synthesis</keyword>
<dbReference type="FunFam" id="2.60.15.10:FF:000003">
    <property type="entry name" value="ATP synthase subunit delta, mitochondrial"/>
    <property type="match status" value="1"/>
</dbReference>